<evidence type="ECO:0000256" key="2">
    <source>
        <dbReference type="SAM" id="MobiDB-lite"/>
    </source>
</evidence>
<accession>A0A5C4JG44</accession>
<keyword evidence="3" id="KW-1133">Transmembrane helix</keyword>
<name>A0A5C4JG44_9ACTN</name>
<evidence type="ECO:0000256" key="1">
    <source>
        <dbReference type="SAM" id="Coils"/>
    </source>
</evidence>
<feature type="region of interest" description="Disordered" evidence="2">
    <location>
        <begin position="1"/>
        <end position="26"/>
    </location>
</feature>
<dbReference type="RefSeq" id="WP_138645305.1">
    <property type="nucleotide sequence ID" value="NZ_VCKW01000051.1"/>
</dbReference>
<protein>
    <submittedName>
        <fullName evidence="4">Uncharacterized protein</fullName>
    </submittedName>
</protein>
<feature type="transmembrane region" description="Helical" evidence="3">
    <location>
        <begin position="458"/>
        <end position="481"/>
    </location>
</feature>
<dbReference type="Proteomes" id="UP000309174">
    <property type="component" value="Unassembled WGS sequence"/>
</dbReference>
<proteinExistence type="predicted"/>
<evidence type="ECO:0000313" key="4">
    <source>
        <dbReference type="EMBL" id="TMR02402.1"/>
    </source>
</evidence>
<keyword evidence="3" id="KW-0472">Membrane</keyword>
<feature type="region of interest" description="Disordered" evidence="2">
    <location>
        <begin position="192"/>
        <end position="216"/>
    </location>
</feature>
<gene>
    <name evidence="4" type="ORF">ETD83_12725</name>
</gene>
<keyword evidence="3" id="KW-0812">Transmembrane</keyword>
<comment type="caution">
    <text evidence="4">The sequence shown here is derived from an EMBL/GenBank/DDBJ whole genome shotgun (WGS) entry which is preliminary data.</text>
</comment>
<keyword evidence="5" id="KW-1185">Reference proteome</keyword>
<organism evidence="4 5">
    <name type="scientific">Actinomadura soli</name>
    <dbReference type="NCBI Taxonomy" id="2508997"/>
    <lineage>
        <taxon>Bacteria</taxon>
        <taxon>Bacillati</taxon>
        <taxon>Actinomycetota</taxon>
        <taxon>Actinomycetes</taxon>
        <taxon>Streptosporangiales</taxon>
        <taxon>Thermomonosporaceae</taxon>
        <taxon>Actinomadura</taxon>
    </lineage>
</organism>
<dbReference type="EMBL" id="VCKW01000051">
    <property type="protein sequence ID" value="TMR02402.1"/>
    <property type="molecule type" value="Genomic_DNA"/>
</dbReference>
<evidence type="ECO:0000256" key="3">
    <source>
        <dbReference type="SAM" id="Phobius"/>
    </source>
</evidence>
<reference evidence="4 5" key="1">
    <citation type="submission" date="2019-05" db="EMBL/GenBank/DDBJ databases">
        <title>Draft genome sequence of Actinomadura sp. 14C53.</title>
        <authorList>
            <person name="Saricaoglu S."/>
            <person name="Isik K."/>
        </authorList>
    </citation>
    <scope>NUCLEOTIDE SEQUENCE [LARGE SCALE GENOMIC DNA]</scope>
    <source>
        <strain evidence="4 5">14C53</strain>
    </source>
</reference>
<keyword evidence="1" id="KW-0175">Coiled coil</keyword>
<evidence type="ECO:0000313" key="5">
    <source>
        <dbReference type="Proteomes" id="UP000309174"/>
    </source>
</evidence>
<feature type="compositionally biased region" description="Polar residues" evidence="2">
    <location>
        <begin position="16"/>
        <end position="26"/>
    </location>
</feature>
<feature type="compositionally biased region" description="Basic and acidic residues" evidence="2">
    <location>
        <begin position="1"/>
        <end position="12"/>
    </location>
</feature>
<dbReference type="AlphaFoldDB" id="A0A5C4JG44"/>
<sequence>MSERDNQRRGRDNAVGQPQTATSGSSAGRDAWLAELVVFLTYPEAYLRKTEKERQQFEEWIHSEIENRFVSREIGAVVVALHWYVESTFGRRGLLDHVCEVEPEKAELVSRKKLSKNLGAGRRGGCGGDVAEAIIRHCADHPASDPDRAARIGRLWVAAYREQPPWSSDDQTVEPADPQEISKLIDPSCWSELTAPGPLAGTAPDPPGEENGAASPSVQLERLQEELSTLQDEKTRAERTVEILQAALGEANADVADLRAKTAAARQTVEELGWRLSQAERQRDNERSEAGRARALVAQHREILAQLLAYLELADVGRSTAEELVSRFAGTTIEAPTAYLMLRQKINTAAPPTRRAFAVYLRVHADLTGNTPTRLADSSGMSAELVERLFTADYVPDSAGALAIAEAVEADPAHTRQLHRFANEDVDYRAIQEEFQRIVARDHVRKRIRNLPATTGKALPRILACFAMCVGATTIVVWIMFPNIFPNDSYLAYASGAKPEMLPRDCSTRRGVCNGFSPDYKWTLEPQQQITTTLKTQNSFSPRTLRGKLATAATSNKCPQAHFTWELSFSGTKATGALSKEKPSRELDQRLAPRPPTIVLTVHRTDNQPCPAGFYWYDAHVTGDSQYVGN</sequence>
<feature type="coiled-coil region" evidence="1">
    <location>
        <begin position="220"/>
        <end position="296"/>
    </location>
</feature>